<dbReference type="EMBL" id="QGKV02000299">
    <property type="protein sequence ID" value="KAF3597759.1"/>
    <property type="molecule type" value="Genomic_DNA"/>
</dbReference>
<name>A0ABQ7ENG7_BRACR</name>
<feature type="compositionally biased region" description="Basic and acidic residues" evidence="1">
    <location>
        <begin position="42"/>
        <end position="51"/>
    </location>
</feature>
<evidence type="ECO:0000256" key="1">
    <source>
        <dbReference type="SAM" id="MobiDB-lite"/>
    </source>
</evidence>
<sequence>MRNRKQSVYFTFAVPPASPDVRSISSRNHIQAKTQPQQHQRTKPENVDKAGPKSVPCSPQSSKSALIGRIDPRRILSPGRVSPIDSDLTINTMQEETTHEEEEEEVVVDSLPNLRSESFRAP</sequence>
<keyword evidence="3" id="KW-1185">Reference proteome</keyword>
<feature type="compositionally biased region" description="Polar residues" evidence="1">
    <location>
        <begin position="23"/>
        <end position="39"/>
    </location>
</feature>
<evidence type="ECO:0000313" key="2">
    <source>
        <dbReference type="EMBL" id="KAF3597759.1"/>
    </source>
</evidence>
<evidence type="ECO:0000313" key="3">
    <source>
        <dbReference type="Proteomes" id="UP000266723"/>
    </source>
</evidence>
<protein>
    <submittedName>
        <fullName evidence="2">Uncharacterized protein</fullName>
    </submittedName>
</protein>
<dbReference type="Proteomes" id="UP000266723">
    <property type="component" value="Unassembled WGS sequence"/>
</dbReference>
<feature type="compositionally biased region" description="Acidic residues" evidence="1">
    <location>
        <begin position="98"/>
        <end position="107"/>
    </location>
</feature>
<accession>A0ABQ7ENG7</accession>
<feature type="region of interest" description="Disordered" evidence="1">
    <location>
        <begin position="16"/>
        <end position="122"/>
    </location>
</feature>
<organism evidence="2 3">
    <name type="scientific">Brassica cretica</name>
    <name type="common">Mustard</name>
    <dbReference type="NCBI Taxonomy" id="69181"/>
    <lineage>
        <taxon>Eukaryota</taxon>
        <taxon>Viridiplantae</taxon>
        <taxon>Streptophyta</taxon>
        <taxon>Embryophyta</taxon>
        <taxon>Tracheophyta</taxon>
        <taxon>Spermatophyta</taxon>
        <taxon>Magnoliopsida</taxon>
        <taxon>eudicotyledons</taxon>
        <taxon>Gunneridae</taxon>
        <taxon>Pentapetalae</taxon>
        <taxon>rosids</taxon>
        <taxon>malvids</taxon>
        <taxon>Brassicales</taxon>
        <taxon>Brassicaceae</taxon>
        <taxon>Brassiceae</taxon>
        <taxon>Brassica</taxon>
    </lineage>
</organism>
<comment type="caution">
    <text evidence="2">The sequence shown here is derived from an EMBL/GenBank/DDBJ whole genome shotgun (WGS) entry which is preliminary data.</text>
</comment>
<reference evidence="2 3" key="1">
    <citation type="journal article" date="2020" name="BMC Genomics">
        <title>Intraspecific diversification of the crop wild relative Brassica cretica Lam. using demographic model selection.</title>
        <authorList>
            <person name="Kioukis A."/>
            <person name="Michalopoulou V.A."/>
            <person name="Briers L."/>
            <person name="Pirintsos S."/>
            <person name="Studholme D.J."/>
            <person name="Pavlidis P."/>
            <person name="Sarris P.F."/>
        </authorList>
    </citation>
    <scope>NUCLEOTIDE SEQUENCE [LARGE SCALE GENOMIC DNA]</scope>
    <source>
        <strain evidence="3">cv. PFS-1207/04</strain>
    </source>
</reference>
<proteinExistence type="predicted"/>
<gene>
    <name evidence="2" type="ORF">DY000_02021785</name>
</gene>